<comment type="caution">
    <text evidence="2">The sequence shown here is derived from an EMBL/GenBank/DDBJ whole genome shotgun (WGS) entry which is preliminary data.</text>
</comment>
<sequence length="405" mass="44279">MFRNTLSIALAFVGLIVGAGTASGQEGLQFFVAFGRWGLWGVVLSAVLMSIAGTSVFVLGSYYRAHEHKRVIDSSATTLLAIFLDIGILVTLFSLGFVMFAGAGSNLNQQFGLPTWVGATLLLVLVLLSGMLDVSRVSAIIGAITPFIVICITIVGLVTLVGIDPDYSHLDASSSTINSNLPNWWISALNYVGFNLICGVSMAIVIGGSYFYPRQAGIGGGLGGLIFGFLLIVIAFSLYVKVDEVKDADLPMLALASNFNGPFGWVMAVVIYGMIFNTALGVFYALARRLTANHEERFRPTLVVTALVAFVISFFGFKTLVSNVYPILGYVGVVLMIVLVYSWWRSRTQIQEEGDRRRKLHELAERKLDPTKRFTSKQKRQLRHLIGESNIDDDALREILDRNDV</sequence>
<feature type="transmembrane region" description="Helical" evidence="1">
    <location>
        <begin position="183"/>
        <end position="206"/>
    </location>
</feature>
<proteinExistence type="predicted"/>
<protein>
    <recommendedName>
        <fullName evidence="4">Membrane protein YkvI</fullName>
    </recommendedName>
</protein>
<dbReference type="InterPro" id="IPR038728">
    <property type="entry name" value="YkvI-like"/>
</dbReference>
<feature type="transmembrane region" description="Helical" evidence="1">
    <location>
        <begin position="113"/>
        <end position="132"/>
    </location>
</feature>
<feature type="transmembrane region" description="Helical" evidence="1">
    <location>
        <begin position="75"/>
        <end position="101"/>
    </location>
</feature>
<dbReference type="PANTHER" id="PTHR37814:SF1">
    <property type="entry name" value="MEMBRANE PROTEIN"/>
    <property type="match status" value="1"/>
</dbReference>
<dbReference type="EMBL" id="QFRA01000016">
    <property type="protein sequence ID" value="PZR04456.1"/>
    <property type="molecule type" value="Genomic_DNA"/>
</dbReference>
<evidence type="ECO:0008006" key="4">
    <source>
        <dbReference type="Google" id="ProtNLM"/>
    </source>
</evidence>
<evidence type="ECO:0000256" key="1">
    <source>
        <dbReference type="SAM" id="Phobius"/>
    </source>
</evidence>
<feature type="transmembrane region" description="Helical" evidence="1">
    <location>
        <begin position="298"/>
        <end position="317"/>
    </location>
</feature>
<evidence type="ECO:0000313" key="2">
    <source>
        <dbReference type="EMBL" id="PZR04456.1"/>
    </source>
</evidence>
<reference evidence="2 3" key="1">
    <citation type="submission" date="2017-08" db="EMBL/GenBank/DDBJ databases">
        <title>Infants hospitalized years apart are colonized by the same room-sourced microbial strains.</title>
        <authorList>
            <person name="Brooks B."/>
            <person name="Olm M.R."/>
            <person name="Firek B.A."/>
            <person name="Baker R."/>
            <person name="Thomas B.C."/>
            <person name="Morowitz M.J."/>
            <person name="Banfield J.F."/>
        </authorList>
    </citation>
    <scope>NUCLEOTIDE SEQUENCE [LARGE SCALE GENOMIC DNA]</scope>
    <source>
        <strain evidence="2">S2_003_000_R1_3</strain>
    </source>
</reference>
<evidence type="ECO:0000313" key="3">
    <source>
        <dbReference type="Proteomes" id="UP000249432"/>
    </source>
</evidence>
<organism evidence="2 3">
    <name type="scientific">Corynebacterium kroppenstedtii</name>
    <dbReference type="NCBI Taxonomy" id="161879"/>
    <lineage>
        <taxon>Bacteria</taxon>
        <taxon>Bacillati</taxon>
        <taxon>Actinomycetota</taxon>
        <taxon>Actinomycetes</taxon>
        <taxon>Mycobacteriales</taxon>
        <taxon>Corynebacteriaceae</taxon>
        <taxon>Corynebacterium</taxon>
    </lineage>
</organism>
<dbReference type="Gene3D" id="1.20.1740.10">
    <property type="entry name" value="Amino acid/polyamine transporter I"/>
    <property type="match status" value="1"/>
</dbReference>
<dbReference type="PANTHER" id="PTHR37814">
    <property type="entry name" value="CONSERVED MEMBRANE PROTEIN"/>
    <property type="match status" value="1"/>
</dbReference>
<gene>
    <name evidence="2" type="ORF">DI525_06755</name>
</gene>
<dbReference type="AlphaFoldDB" id="A0A2W5SXV6"/>
<keyword evidence="1" id="KW-0472">Membrane</keyword>
<feature type="transmembrane region" description="Helical" evidence="1">
    <location>
        <begin position="40"/>
        <end position="63"/>
    </location>
</feature>
<keyword evidence="1" id="KW-0812">Transmembrane</keyword>
<feature type="transmembrane region" description="Helical" evidence="1">
    <location>
        <begin position="218"/>
        <end position="242"/>
    </location>
</feature>
<dbReference type="Proteomes" id="UP000249432">
    <property type="component" value="Unassembled WGS sequence"/>
</dbReference>
<accession>A0A2W5SXV6</accession>
<dbReference type="RefSeq" id="WP_303734996.1">
    <property type="nucleotide sequence ID" value="NZ_CAKZHK010000009.1"/>
</dbReference>
<feature type="transmembrane region" description="Helical" evidence="1">
    <location>
        <begin position="139"/>
        <end position="163"/>
    </location>
</feature>
<feature type="transmembrane region" description="Helical" evidence="1">
    <location>
        <begin position="262"/>
        <end position="286"/>
    </location>
</feature>
<feature type="transmembrane region" description="Helical" evidence="1">
    <location>
        <begin position="323"/>
        <end position="344"/>
    </location>
</feature>
<keyword evidence="1" id="KW-1133">Transmembrane helix</keyword>
<name>A0A2W5SXV6_9CORY</name>